<comment type="similarity">
    <text evidence="1">Belongs to the TolB family.</text>
</comment>
<organism evidence="2 3">
    <name type="scientific">Motilibacter rhizosphaerae</name>
    <dbReference type="NCBI Taxonomy" id="598652"/>
    <lineage>
        <taxon>Bacteria</taxon>
        <taxon>Bacillati</taxon>
        <taxon>Actinomycetota</taxon>
        <taxon>Actinomycetes</taxon>
        <taxon>Motilibacterales</taxon>
        <taxon>Motilibacteraceae</taxon>
        <taxon>Motilibacter</taxon>
    </lineage>
</organism>
<evidence type="ECO:0000313" key="3">
    <source>
        <dbReference type="Proteomes" id="UP000293638"/>
    </source>
</evidence>
<keyword evidence="3" id="KW-1185">Reference proteome</keyword>
<dbReference type="AlphaFoldDB" id="A0A4Q7NQF5"/>
<dbReference type="EMBL" id="SGXD01000003">
    <property type="protein sequence ID" value="RZS87362.1"/>
    <property type="molecule type" value="Genomic_DNA"/>
</dbReference>
<protein>
    <submittedName>
        <fullName evidence="2">WD40 repeat protein</fullName>
    </submittedName>
</protein>
<dbReference type="Proteomes" id="UP000293638">
    <property type="component" value="Unassembled WGS sequence"/>
</dbReference>
<dbReference type="SUPFAM" id="SSF69304">
    <property type="entry name" value="Tricorn protease N-terminal domain"/>
    <property type="match status" value="1"/>
</dbReference>
<name>A0A4Q7NQF5_9ACTN</name>
<sequence>MRTSVIGNGPASEAVTTGRGRDVAFTSEASNLVPGDLNGRSDVFVRGLKSGKTLLVSASTTGGTAHGTSFEPSISDDGRYVAFSSTAPDLVSGQTTPSSNQPFGVFVRDTVLGTTRQVPLPPYTGSVDYGDPFPHLSGDGRYVAFTAQSDDFPEEPFYPVQVYRYDLATGELRLVSASSAGVPGDDGSRVGDISADGRYVAFETLANTFGGGQWRIVRKDMVTGALVQLGFSPQETNPLGTASSAIDLDGKGDTVAYWRRVFAYEDGPPFRSPVVVRDVASGRERSFGLPADPTASGDANHPALSEHATAVVYDSSTPGLTADDPDGEGRDVFLTTLGAGGSTTLVAAGADRPDISGNAAYVTFQTYAALVPQDTNATSDIYRKDLATGAVDLVSVG</sequence>
<dbReference type="PANTHER" id="PTHR36842">
    <property type="entry name" value="PROTEIN TOLB HOMOLOG"/>
    <property type="match status" value="1"/>
</dbReference>
<evidence type="ECO:0000256" key="1">
    <source>
        <dbReference type="ARBA" id="ARBA00009820"/>
    </source>
</evidence>
<gene>
    <name evidence="2" type="ORF">EV189_2788</name>
</gene>
<proteinExistence type="inferred from homology"/>
<dbReference type="Gene3D" id="2.120.10.30">
    <property type="entry name" value="TolB, C-terminal domain"/>
    <property type="match status" value="1"/>
</dbReference>
<reference evidence="2 3" key="1">
    <citation type="submission" date="2019-02" db="EMBL/GenBank/DDBJ databases">
        <title>Genomic Encyclopedia of Type Strains, Phase IV (KMG-IV): sequencing the most valuable type-strain genomes for metagenomic binning, comparative biology and taxonomic classification.</title>
        <authorList>
            <person name="Goeker M."/>
        </authorList>
    </citation>
    <scope>NUCLEOTIDE SEQUENCE [LARGE SCALE GENOMIC DNA]</scope>
    <source>
        <strain evidence="2 3">DSM 45622</strain>
    </source>
</reference>
<dbReference type="InterPro" id="IPR011659">
    <property type="entry name" value="WD40"/>
</dbReference>
<dbReference type="PANTHER" id="PTHR36842:SF2">
    <property type="entry name" value="SLR0505 PROTEIN"/>
    <property type="match status" value="1"/>
</dbReference>
<accession>A0A4Q7NQF5</accession>
<evidence type="ECO:0000313" key="2">
    <source>
        <dbReference type="EMBL" id="RZS87362.1"/>
    </source>
</evidence>
<comment type="caution">
    <text evidence="2">The sequence shown here is derived from an EMBL/GenBank/DDBJ whole genome shotgun (WGS) entry which is preliminary data.</text>
</comment>
<dbReference type="Pfam" id="PF07676">
    <property type="entry name" value="PD40"/>
    <property type="match status" value="1"/>
</dbReference>
<dbReference type="InterPro" id="IPR011042">
    <property type="entry name" value="6-blade_b-propeller_TolB-like"/>
</dbReference>